<evidence type="ECO:0000256" key="2">
    <source>
        <dbReference type="ARBA" id="ARBA00023027"/>
    </source>
</evidence>
<evidence type="ECO:0000256" key="1">
    <source>
        <dbReference type="ARBA" id="ARBA00023002"/>
    </source>
</evidence>
<dbReference type="Gene3D" id="3.40.50.720">
    <property type="entry name" value="NAD(P)-binding Rossmann-like Domain"/>
    <property type="match status" value="2"/>
</dbReference>
<keyword evidence="2" id="KW-0520">NAD</keyword>
<feature type="domain" description="D-isomer specific 2-hydroxyacid dehydrogenase NAD-binding" evidence="3">
    <location>
        <begin position="122"/>
        <end position="298"/>
    </location>
</feature>
<evidence type="ECO:0000313" key="4">
    <source>
        <dbReference type="EMBL" id="TYO60829.1"/>
    </source>
</evidence>
<dbReference type="InterPro" id="IPR029753">
    <property type="entry name" value="D-isomer_DH_CS"/>
</dbReference>
<keyword evidence="5" id="KW-1185">Reference proteome</keyword>
<gene>
    <name evidence="4" type="ORF">FXV83_41710</name>
</gene>
<dbReference type="InterPro" id="IPR036291">
    <property type="entry name" value="NAD(P)-bd_dom_sf"/>
</dbReference>
<dbReference type="PANTHER" id="PTHR43333:SF1">
    <property type="entry name" value="D-ISOMER SPECIFIC 2-HYDROXYACID DEHYDROGENASE NAD-BINDING DOMAIN-CONTAINING PROTEIN"/>
    <property type="match status" value="1"/>
</dbReference>
<dbReference type="GO" id="GO:0051287">
    <property type="term" value="F:NAD binding"/>
    <property type="evidence" value="ECO:0007669"/>
    <property type="project" value="InterPro"/>
</dbReference>
<evidence type="ECO:0000259" key="3">
    <source>
        <dbReference type="Pfam" id="PF02826"/>
    </source>
</evidence>
<dbReference type="PROSITE" id="PS00671">
    <property type="entry name" value="D_2_HYDROXYACID_DH_3"/>
    <property type="match status" value="1"/>
</dbReference>
<name>A0A5S4YKI0_9BRAD</name>
<keyword evidence="1" id="KW-0560">Oxidoreductase</keyword>
<proteinExistence type="predicted"/>
<evidence type="ECO:0000313" key="5">
    <source>
        <dbReference type="Proteomes" id="UP000324797"/>
    </source>
</evidence>
<dbReference type="EMBL" id="VSTH01000271">
    <property type="protein sequence ID" value="TYO60829.1"/>
    <property type="molecule type" value="Genomic_DNA"/>
</dbReference>
<organism evidence="4 5">
    <name type="scientific">Bradyrhizobium hipponense</name>
    <dbReference type="NCBI Taxonomy" id="2605638"/>
    <lineage>
        <taxon>Bacteria</taxon>
        <taxon>Pseudomonadati</taxon>
        <taxon>Pseudomonadota</taxon>
        <taxon>Alphaproteobacteria</taxon>
        <taxon>Hyphomicrobiales</taxon>
        <taxon>Nitrobacteraceae</taxon>
        <taxon>Bradyrhizobium</taxon>
    </lineage>
</organism>
<protein>
    <submittedName>
        <fullName evidence="4">D-2-hydroxyacid dehydrogenase</fullName>
    </submittedName>
</protein>
<dbReference type="InterPro" id="IPR006140">
    <property type="entry name" value="D-isomer_DH_NAD-bd"/>
</dbReference>
<dbReference type="Pfam" id="PF02826">
    <property type="entry name" value="2-Hacid_dh_C"/>
    <property type="match status" value="1"/>
</dbReference>
<dbReference type="AlphaFoldDB" id="A0A5S4YKI0"/>
<sequence length="335" mass="37005">MAERGERNRYRLIDVYRADGSRLRLLIHHPKCREHVEVIRRHLRVEDVTGYQLHDETLSDVDVLFAFQCPDEVLARLTSLKWIQSTGTGIDAFLGHCRKNPGIMVTAAKGFAAETAASVVLMATLAFHWNLLGRLRDQQKHHWEPHTNYTLEPLISTRTMGVVGLGQIGMTIAGHAKQLGMRVVGTKRQATQIANVDVVYPPEELNRLLGESDFVALVVPLVATTRLLFGAAQFNAMKRTAVLINVARGEVVDETALLSALREGTIAGAALDVFSVEPLPPDSPFWSAPNTLITPHIGGNRIDTYDASATLLANNLKVYPDQRQMRGLCDIGLGY</sequence>
<accession>A0A5S4YKI0</accession>
<dbReference type="SUPFAM" id="SSF51735">
    <property type="entry name" value="NAD(P)-binding Rossmann-fold domains"/>
    <property type="match status" value="1"/>
</dbReference>
<dbReference type="CDD" id="cd05300">
    <property type="entry name" value="2-Hacid_dh_1"/>
    <property type="match status" value="1"/>
</dbReference>
<dbReference type="Proteomes" id="UP000324797">
    <property type="component" value="Unassembled WGS sequence"/>
</dbReference>
<comment type="caution">
    <text evidence="4">The sequence shown here is derived from an EMBL/GenBank/DDBJ whole genome shotgun (WGS) entry which is preliminary data.</text>
</comment>
<dbReference type="SUPFAM" id="SSF52283">
    <property type="entry name" value="Formate/glycerate dehydrogenase catalytic domain-like"/>
    <property type="match status" value="1"/>
</dbReference>
<reference evidence="4 5" key="1">
    <citation type="submission" date="2019-08" db="EMBL/GenBank/DDBJ databases">
        <title>Bradyrhizobium hipponensis sp. nov., a rhizobium isolated from a Lupinus angustifolius root nodule in Tunisia.</title>
        <authorList>
            <person name="Off K."/>
            <person name="Rejili M."/>
            <person name="Mars M."/>
            <person name="Brachmann A."/>
            <person name="Marin M."/>
        </authorList>
    </citation>
    <scope>NUCLEOTIDE SEQUENCE [LARGE SCALE GENOMIC DNA]</scope>
    <source>
        <strain evidence="5">aSej3</strain>
    </source>
</reference>
<dbReference type="GO" id="GO:0016616">
    <property type="term" value="F:oxidoreductase activity, acting on the CH-OH group of donors, NAD or NADP as acceptor"/>
    <property type="evidence" value="ECO:0007669"/>
    <property type="project" value="InterPro"/>
</dbReference>
<dbReference type="RefSeq" id="WP_148745806.1">
    <property type="nucleotide sequence ID" value="NZ_VSTH01000271.1"/>
</dbReference>
<dbReference type="PANTHER" id="PTHR43333">
    <property type="entry name" value="2-HACID_DH_C DOMAIN-CONTAINING PROTEIN"/>
    <property type="match status" value="1"/>
</dbReference>